<name>A0A318NLF0_9ACTN</name>
<dbReference type="AlphaFoldDB" id="A0A318NLF0"/>
<dbReference type="OrthoDB" id="3384841at2"/>
<proteinExistence type="predicted"/>
<evidence type="ECO:0000313" key="1">
    <source>
        <dbReference type="EMBL" id="PYC71954.1"/>
    </source>
</evidence>
<evidence type="ECO:0000313" key="2">
    <source>
        <dbReference type="Proteomes" id="UP000248333"/>
    </source>
</evidence>
<dbReference type="Proteomes" id="UP000248333">
    <property type="component" value="Unassembled WGS sequence"/>
</dbReference>
<accession>A0A318NLF0</accession>
<organism evidence="1 2">
    <name type="scientific">Micromonospora arborensis</name>
    <dbReference type="NCBI Taxonomy" id="2116518"/>
    <lineage>
        <taxon>Bacteria</taxon>
        <taxon>Bacillati</taxon>
        <taxon>Actinomycetota</taxon>
        <taxon>Actinomycetes</taxon>
        <taxon>Micromonosporales</taxon>
        <taxon>Micromonosporaceae</taxon>
        <taxon>Micromonospora</taxon>
    </lineage>
</organism>
<reference evidence="1 2" key="1">
    <citation type="submission" date="2018-03" db="EMBL/GenBank/DDBJ databases">
        <title>Bioinformatic expansion and discovery of thiopeptide antibiotics.</title>
        <authorList>
            <person name="Schwalen C.J."/>
            <person name="Hudson G.A."/>
            <person name="Mitchell D.A."/>
        </authorList>
    </citation>
    <scope>NUCLEOTIDE SEQUENCE [LARGE SCALE GENOMIC DNA]</scope>
    <source>
        <strain evidence="1 2">NRRL 8041</strain>
    </source>
</reference>
<comment type="caution">
    <text evidence="1">The sequence shown here is derived from an EMBL/GenBank/DDBJ whole genome shotgun (WGS) entry which is preliminary data.</text>
</comment>
<protein>
    <submittedName>
        <fullName evidence="1">Uncharacterized protein</fullName>
    </submittedName>
</protein>
<dbReference type="RefSeq" id="WP_110563346.1">
    <property type="nucleotide sequence ID" value="NZ_PYBV01000012.1"/>
</dbReference>
<keyword evidence="2" id="KW-1185">Reference proteome</keyword>
<gene>
    <name evidence="1" type="ORF">C7C45_09970</name>
</gene>
<sequence>MSLIRRGDERFHYSDNSHKWIPPNPDYDQEVWDEMVRQHQLQHLEEISKRRKPARSLDAE</sequence>
<dbReference type="EMBL" id="PYBV01000012">
    <property type="protein sequence ID" value="PYC71954.1"/>
    <property type="molecule type" value="Genomic_DNA"/>
</dbReference>